<dbReference type="InterPro" id="IPR045584">
    <property type="entry name" value="Pilin-like"/>
</dbReference>
<comment type="caution">
    <text evidence="7">The sequence shown here is derived from an EMBL/GenBank/DDBJ whole genome shotgun (WGS) entry which is preliminary data.</text>
</comment>
<reference evidence="7 8" key="1">
    <citation type="submission" date="2015-01" db="EMBL/GenBank/DDBJ databases">
        <title>Draft genome of the acidophilic iron oxidizer Acidithrix ferrooxidans strain Py-F3.</title>
        <authorList>
            <person name="Poehlein A."/>
            <person name="Eisen S."/>
            <person name="Schloemann M."/>
            <person name="Johnson B.D."/>
            <person name="Daniel R."/>
            <person name="Muehling M."/>
        </authorList>
    </citation>
    <scope>NUCLEOTIDE SEQUENCE [LARGE SCALE GENOMIC DNA]</scope>
    <source>
        <strain evidence="7 8">Py-F3</strain>
    </source>
</reference>
<dbReference type="NCBIfam" id="TIGR02532">
    <property type="entry name" value="IV_pilin_GFxxxE"/>
    <property type="match status" value="1"/>
</dbReference>
<keyword evidence="2" id="KW-0488">Methylation</keyword>
<sequence>MFIGRQNMDVTKTGDPMKAIKHFLHRDHESDDGFTLIELMVVVLIMGILMAIAIPTFLGAQSGAQNAAAKSDVTNALTAAKSYFTNNSGTYSGLTTSDMKSLEPSLTYVATVLASGAYAPSTVAVASDGSGGICLTELSKTGIYYGVYDPGNGAIKYMNGTTSPWCGTSYALTAWTE</sequence>
<accession>A0A0D8HIQ4</accession>
<keyword evidence="8" id="KW-1185">Reference proteome</keyword>
<gene>
    <name evidence="7" type="primary">epsG</name>
    <name evidence="7" type="ORF">AXFE_13600</name>
</gene>
<proteinExistence type="predicted"/>
<evidence type="ECO:0000313" key="8">
    <source>
        <dbReference type="Proteomes" id="UP000032360"/>
    </source>
</evidence>
<dbReference type="STRING" id="1280514.AXFE_13600"/>
<dbReference type="GO" id="GO:0015628">
    <property type="term" value="P:protein secretion by the type II secretion system"/>
    <property type="evidence" value="ECO:0007669"/>
    <property type="project" value="InterPro"/>
</dbReference>
<evidence type="ECO:0000256" key="4">
    <source>
        <dbReference type="ARBA" id="ARBA00022989"/>
    </source>
</evidence>
<dbReference type="AlphaFoldDB" id="A0A0D8HIQ4"/>
<dbReference type="Pfam" id="PF07963">
    <property type="entry name" value="N_methyl"/>
    <property type="match status" value="1"/>
</dbReference>
<dbReference type="GO" id="GO:0016020">
    <property type="term" value="C:membrane"/>
    <property type="evidence" value="ECO:0007669"/>
    <property type="project" value="UniProtKB-SubCell"/>
</dbReference>
<keyword evidence="3 6" id="KW-0812">Transmembrane</keyword>
<organism evidence="7 8">
    <name type="scientific">Acidithrix ferrooxidans</name>
    <dbReference type="NCBI Taxonomy" id="1280514"/>
    <lineage>
        <taxon>Bacteria</taxon>
        <taxon>Bacillati</taxon>
        <taxon>Actinomycetota</taxon>
        <taxon>Acidimicrobiia</taxon>
        <taxon>Acidimicrobiales</taxon>
        <taxon>Acidimicrobiaceae</taxon>
        <taxon>Acidithrix</taxon>
    </lineage>
</organism>
<dbReference type="InterPro" id="IPR012902">
    <property type="entry name" value="N_methyl_site"/>
</dbReference>
<evidence type="ECO:0000313" key="7">
    <source>
        <dbReference type="EMBL" id="KJF17744.1"/>
    </source>
</evidence>
<evidence type="ECO:0000256" key="1">
    <source>
        <dbReference type="ARBA" id="ARBA00004167"/>
    </source>
</evidence>
<dbReference type="PANTHER" id="PTHR30093:SF44">
    <property type="entry name" value="TYPE II SECRETION SYSTEM CORE PROTEIN G"/>
    <property type="match status" value="1"/>
</dbReference>
<dbReference type="PRINTS" id="PR00813">
    <property type="entry name" value="BCTERIALGSPG"/>
</dbReference>
<keyword evidence="4 6" id="KW-1133">Transmembrane helix</keyword>
<feature type="transmembrane region" description="Helical" evidence="6">
    <location>
        <begin position="39"/>
        <end position="60"/>
    </location>
</feature>
<evidence type="ECO:0000256" key="3">
    <source>
        <dbReference type="ARBA" id="ARBA00022692"/>
    </source>
</evidence>
<protein>
    <submittedName>
        <fullName evidence="7">Type II secretion system protein G</fullName>
    </submittedName>
</protein>
<evidence type="ECO:0000256" key="6">
    <source>
        <dbReference type="SAM" id="Phobius"/>
    </source>
</evidence>
<keyword evidence="5 6" id="KW-0472">Membrane</keyword>
<evidence type="ECO:0000256" key="2">
    <source>
        <dbReference type="ARBA" id="ARBA00022481"/>
    </source>
</evidence>
<dbReference type="EMBL" id="JXYS01000030">
    <property type="protein sequence ID" value="KJF17744.1"/>
    <property type="molecule type" value="Genomic_DNA"/>
</dbReference>
<evidence type="ECO:0000256" key="5">
    <source>
        <dbReference type="ARBA" id="ARBA00023136"/>
    </source>
</evidence>
<dbReference type="Gene3D" id="3.30.700.10">
    <property type="entry name" value="Glycoprotein, Type 4 Pilin"/>
    <property type="match status" value="1"/>
</dbReference>
<dbReference type="InterPro" id="IPR000983">
    <property type="entry name" value="Bac_GSPG_pilin"/>
</dbReference>
<dbReference type="GO" id="GO:0015627">
    <property type="term" value="C:type II protein secretion system complex"/>
    <property type="evidence" value="ECO:0007669"/>
    <property type="project" value="InterPro"/>
</dbReference>
<dbReference type="SUPFAM" id="SSF54523">
    <property type="entry name" value="Pili subunits"/>
    <property type="match status" value="1"/>
</dbReference>
<dbReference type="Proteomes" id="UP000032360">
    <property type="component" value="Unassembled WGS sequence"/>
</dbReference>
<dbReference type="PANTHER" id="PTHR30093">
    <property type="entry name" value="GENERAL SECRETION PATHWAY PROTEIN G"/>
    <property type="match status" value="1"/>
</dbReference>
<comment type="subcellular location">
    <subcellularLocation>
        <location evidence="1">Membrane</location>
        <topology evidence="1">Single-pass membrane protein</topology>
    </subcellularLocation>
</comment>
<name>A0A0D8HIQ4_9ACTN</name>